<feature type="domain" description="Reverse transcriptase zinc-binding" evidence="1">
    <location>
        <begin position="2"/>
        <end position="41"/>
    </location>
</feature>
<sequence>MTNSTRFHRGIALEAKCPAYNHDNEDTWHVLLHCDFAQQVWSKLSVFVKARDFSNSDIQT</sequence>
<organism evidence="2 3">
    <name type="scientific">Cajanus cajan</name>
    <name type="common">Pigeon pea</name>
    <name type="synonym">Cajanus indicus</name>
    <dbReference type="NCBI Taxonomy" id="3821"/>
    <lineage>
        <taxon>Eukaryota</taxon>
        <taxon>Viridiplantae</taxon>
        <taxon>Streptophyta</taxon>
        <taxon>Embryophyta</taxon>
        <taxon>Tracheophyta</taxon>
        <taxon>Spermatophyta</taxon>
        <taxon>Magnoliopsida</taxon>
        <taxon>eudicotyledons</taxon>
        <taxon>Gunneridae</taxon>
        <taxon>Pentapetalae</taxon>
        <taxon>rosids</taxon>
        <taxon>fabids</taxon>
        <taxon>Fabales</taxon>
        <taxon>Fabaceae</taxon>
        <taxon>Papilionoideae</taxon>
        <taxon>50 kb inversion clade</taxon>
        <taxon>NPAAA clade</taxon>
        <taxon>indigoferoid/millettioid clade</taxon>
        <taxon>Phaseoleae</taxon>
        <taxon>Cajanus</taxon>
    </lineage>
</organism>
<evidence type="ECO:0000313" key="3">
    <source>
        <dbReference type="Proteomes" id="UP000075243"/>
    </source>
</evidence>
<dbReference type="Proteomes" id="UP000075243">
    <property type="component" value="Unassembled WGS sequence"/>
</dbReference>
<keyword evidence="3" id="KW-1185">Reference proteome</keyword>
<accession>A0A151RJW6</accession>
<dbReference type="Pfam" id="PF13966">
    <property type="entry name" value="zf-RVT"/>
    <property type="match status" value="1"/>
</dbReference>
<dbReference type="EMBL" id="KQ483697">
    <property type="protein sequence ID" value="KYP42846.1"/>
    <property type="molecule type" value="Genomic_DNA"/>
</dbReference>
<evidence type="ECO:0000313" key="2">
    <source>
        <dbReference type="EMBL" id="KYP42846.1"/>
    </source>
</evidence>
<dbReference type="Gramene" id="C.cajan_33236.t">
    <property type="protein sequence ID" value="C.cajan_33236.t.cds1"/>
    <property type="gene ID" value="C.cajan_33236"/>
</dbReference>
<dbReference type="AlphaFoldDB" id="A0A151RJW6"/>
<dbReference type="InterPro" id="IPR026960">
    <property type="entry name" value="RVT-Znf"/>
</dbReference>
<proteinExistence type="predicted"/>
<evidence type="ECO:0000259" key="1">
    <source>
        <dbReference type="Pfam" id="PF13966"/>
    </source>
</evidence>
<gene>
    <name evidence="2" type="ORF">KK1_035733</name>
</gene>
<reference evidence="2" key="1">
    <citation type="journal article" date="2012" name="Nat. Biotechnol.">
        <title>Draft genome sequence of pigeonpea (Cajanus cajan), an orphan legume crop of resource-poor farmers.</title>
        <authorList>
            <person name="Varshney R.K."/>
            <person name="Chen W."/>
            <person name="Li Y."/>
            <person name="Bharti A.K."/>
            <person name="Saxena R.K."/>
            <person name="Schlueter J.A."/>
            <person name="Donoghue M.T."/>
            <person name="Azam S."/>
            <person name="Fan G."/>
            <person name="Whaley A.M."/>
            <person name="Farmer A.D."/>
            <person name="Sheridan J."/>
            <person name="Iwata A."/>
            <person name="Tuteja R."/>
            <person name="Penmetsa R.V."/>
            <person name="Wu W."/>
            <person name="Upadhyaya H.D."/>
            <person name="Yang S.P."/>
            <person name="Shah T."/>
            <person name="Saxena K.B."/>
            <person name="Michael T."/>
            <person name="McCombie W.R."/>
            <person name="Yang B."/>
            <person name="Zhang G."/>
            <person name="Yang H."/>
            <person name="Wang J."/>
            <person name="Spillane C."/>
            <person name="Cook D.R."/>
            <person name="May G.D."/>
            <person name="Xu X."/>
            <person name="Jackson S.A."/>
        </authorList>
    </citation>
    <scope>NUCLEOTIDE SEQUENCE [LARGE SCALE GENOMIC DNA]</scope>
</reference>
<protein>
    <recommendedName>
        <fullName evidence="1">Reverse transcriptase zinc-binding domain-containing protein</fullName>
    </recommendedName>
</protein>
<name>A0A151RJW6_CAJCA</name>